<name>T0YUW6_9ZZZZ</name>
<gene>
    <name evidence="1" type="ORF">B2A_12014</name>
</gene>
<dbReference type="AlphaFoldDB" id="T0YUW6"/>
<protein>
    <submittedName>
        <fullName evidence="1">Type I site-specific restriction-modification</fullName>
    </submittedName>
</protein>
<sequence>TDEAELTAAEAEDAGFIAEAIDPVEEALAKAVGARGHQDNLSFFAFTATPKARTLEMFGTLDPVTGRYQPFHLYSMRQAIEEGFILDVLANYVTYQTCWRIEKTVAEDPTYEAPKARRAIARFVSLHPSNLAQKAEIIVEHFRAHTAAKIAGQAKAMVVTSSRLHAVCYKQAIDA</sequence>
<dbReference type="PANTHER" id="PTHR42927">
    <property type="entry name" value="HELICASE SUPERFAMILY 1 AND 2 DOMAIN-CONTAINING PROTEIN"/>
    <property type="match status" value="1"/>
</dbReference>
<reference evidence="1" key="2">
    <citation type="journal article" date="2014" name="ISME J.">
        <title>Microbial stratification in low pH oxic and suboxic macroscopic growths along an acid mine drainage.</title>
        <authorList>
            <person name="Mendez-Garcia C."/>
            <person name="Mesa V."/>
            <person name="Sprenger R.R."/>
            <person name="Richter M."/>
            <person name="Diez M.S."/>
            <person name="Solano J."/>
            <person name="Bargiela R."/>
            <person name="Golyshina O.V."/>
            <person name="Manteca A."/>
            <person name="Ramos J.L."/>
            <person name="Gallego J.R."/>
            <person name="Llorente I."/>
            <person name="Martins Dos Santos V.A."/>
            <person name="Jensen O.N."/>
            <person name="Pelaez A.I."/>
            <person name="Sanchez J."/>
            <person name="Ferrer M."/>
        </authorList>
    </citation>
    <scope>NUCLEOTIDE SEQUENCE</scope>
</reference>
<evidence type="ECO:0000313" key="1">
    <source>
        <dbReference type="EMBL" id="EQD36808.1"/>
    </source>
</evidence>
<dbReference type="PANTHER" id="PTHR42927:SF1">
    <property type="entry name" value="HELICASE SUPERFAMILY 1 AND 2 DOMAIN-CONTAINING PROTEIN"/>
    <property type="match status" value="1"/>
</dbReference>
<dbReference type="EMBL" id="AUZZ01008672">
    <property type="protein sequence ID" value="EQD36808.1"/>
    <property type="molecule type" value="Genomic_DNA"/>
</dbReference>
<dbReference type="Gene3D" id="3.40.50.300">
    <property type="entry name" value="P-loop containing nucleotide triphosphate hydrolases"/>
    <property type="match status" value="1"/>
</dbReference>
<accession>T0YUW6</accession>
<proteinExistence type="predicted"/>
<feature type="non-terminal residue" evidence="1">
    <location>
        <position position="175"/>
    </location>
</feature>
<dbReference type="InterPro" id="IPR027417">
    <property type="entry name" value="P-loop_NTPase"/>
</dbReference>
<organism evidence="1">
    <name type="scientific">mine drainage metagenome</name>
    <dbReference type="NCBI Taxonomy" id="410659"/>
    <lineage>
        <taxon>unclassified sequences</taxon>
        <taxon>metagenomes</taxon>
        <taxon>ecological metagenomes</taxon>
    </lineage>
</organism>
<reference evidence="1" key="1">
    <citation type="submission" date="2013-08" db="EMBL/GenBank/DDBJ databases">
        <authorList>
            <person name="Mendez C."/>
            <person name="Richter M."/>
            <person name="Ferrer M."/>
            <person name="Sanchez J."/>
        </authorList>
    </citation>
    <scope>NUCLEOTIDE SEQUENCE</scope>
</reference>
<feature type="non-terminal residue" evidence="1">
    <location>
        <position position="1"/>
    </location>
</feature>
<comment type="caution">
    <text evidence="1">The sequence shown here is derived from an EMBL/GenBank/DDBJ whole genome shotgun (WGS) entry which is preliminary data.</text>
</comment>